<evidence type="ECO:0000313" key="1">
    <source>
        <dbReference type="EMBL" id="QFG74306.1"/>
    </source>
</evidence>
<organism evidence="1">
    <name type="scientific">Megaviridae environmental sample</name>
    <dbReference type="NCBI Taxonomy" id="1737588"/>
    <lineage>
        <taxon>Viruses</taxon>
        <taxon>Varidnaviria</taxon>
        <taxon>Bamfordvirae</taxon>
        <taxon>Nucleocytoviricota</taxon>
        <taxon>Megaviricetes</taxon>
        <taxon>Imitervirales</taxon>
        <taxon>Mimiviridae</taxon>
        <taxon>environmental samples</taxon>
    </lineage>
</organism>
<dbReference type="EMBL" id="MN448285">
    <property type="protein sequence ID" value="QFG74306.1"/>
    <property type="molecule type" value="Genomic_DNA"/>
</dbReference>
<proteinExistence type="predicted"/>
<reference evidence="1" key="1">
    <citation type="journal article" date="2019" name="Philos. Trans. R. Soc. Lond., B, Biol. Sci.">
        <title>Targeted metagenomic recovery of four divergent viruses reveals shared and distinctive characteristics of giant viruses of marine eukaryotes.</title>
        <authorList>
            <person name="Needham D.M."/>
            <person name="Poirier C."/>
            <person name="Hehenberger E."/>
            <person name="Jimenez V."/>
            <person name="Swalwell J.E."/>
            <person name="Santoro A.E."/>
            <person name="Worden A.Z."/>
        </authorList>
    </citation>
    <scope>NUCLEOTIDE SEQUENCE</scope>
    <source>
        <strain evidence="1">MPacV-611</strain>
    </source>
</reference>
<protein>
    <recommendedName>
        <fullName evidence="2">DNA-dependent RNA polymerase subunit Rpb9</fullName>
    </recommendedName>
</protein>
<accession>A0A5J6VJH1</accession>
<name>A0A5J6VJH1_9VIRU</name>
<sequence length="177" mass="20962">MFFCPKCKYVFDVRNGFIVEDKEPIKTVDELFEIIKDNDEKSFNNYIPNFEFKLLKNNSKFKKLSKNIQKSIEKMFVNVTTTSIFSCNNCGFKDNITKTIKLYEINFKTSEKNVTDKDDIKLLVRDPTLPRTKDYNCKNINCITHKQPQKKEAVYTRLNDTFSINYVCTTCYTMWDI</sequence>
<evidence type="ECO:0008006" key="2">
    <source>
        <dbReference type="Google" id="ProtNLM"/>
    </source>
</evidence>